<name>A0A1H7B6Y2_9BACT</name>
<keyword evidence="2" id="KW-1185">Reference proteome</keyword>
<sequence>MPDALIRGYPRPELKVANRAVNFSISAGQDTQMLLSDFIDGNVGKGF</sequence>
<organism evidence="1 2">
    <name type="scientific">Dyadobacter koreensis</name>
    <dbReference type="NCBI Taxonomy" id="408657"/>
    <lineage>
        <taxon>Bacteria</taxon>
        <taxon>Pseudomonadati</taxon>
        <taxon>Bacteroidota</taxon>
        <taxon>Cytophagia</taxon>
        <taxon>Cytophagales</taxon>
        <taxon>Spirosomataceae</taxon>
        <taxon>Dyadobacter</taxon>
    </lineage>
</organism>
<gene>
    <name evidence="1" type="ORF">SAMN04487995_5958</name>
</gene>
<accession>A0A1H7B6Y2</accession>
<evidence type="ECO:0000313" key="2">
    <source>
        <dbReference type="Proteomes" id="UP000199532"/>
    </source>
</evidence>
<dbReference type="Proteomes" id="UP000199532">
    <property type="component" value="Unassembled WGS sequence"/>
</dbReference>
<protein>
    <submittedName>
        <fullName evidence="1">Uncharacterized protein</fullName>
    </submittedName>
</protein>
<dbReference type="AlphaFoldDB" id="A0A1H7B6Y2"/>
<reference evidence="1 2" key="1">
    <citation type="submission" date="2016-10" db="EMBL/GenBank/DDBJ databases">
        <authorList>
            <person name="de Groot N.N."/>
        </authorList>
    </citation>
    <scope>NUCLEOTIDE SEQUENCE [LARGE SCALE GENOMIC DNA]</scope>
    <source>
        <strain evidence="1 2">DSM 19938</strain>
    </source>
</reference>
<proteinExistence type="predicted"/>
<evidence type="ECO:0000313" key="1">
    <source>
        <dbReference type="EMBL" id="SEJ69165.1"/>
    </source>
</evidence>
<dbReference type="EMBL" id="FNXY01000011">
    <property type="protein sequence ID" value="SEJ69165.1"/>
    <property type="molecule type" value="Genomic_DNA"/>
</dbReference>